<evidence type="ECO:0000256" key="2">
    <source>
        <dbReference type="ARBA" id="ARBA00022691"/>
    </source>
</evidence>
<organism evidence="15 16">
    <name type="scientific">Coemansia brasiliensis</name>
    <dbReference type="NCBI Taxonomy" id="2650707"/>
    <lineage>
        <taxon>Eukaryota</taxon>
        <taxon>Fungi</taxon>
        <taxon>Fungi incertae sedis</taxon>
        <taxon>Zoopagomycota</taxon>
        <taxon>Kickxellomycotina</taxon>
        <taxon>Kickxellomycetes</taxon>
        <taxon>Kickxellales</taxon>
        <taxon>Kickxellaceae</taxon>
        <taxon>Coemansia</taxon>
    </lineage>
</organism>
<feature type="compositionally biased region" description="Low complexity" evidence="13">
    <location>
        <begin position="749"/>
        <end position="761"/>
    </location>
</feature>
<gene>
    <name evidence="15" type="ORF">IWW36_004237</name>
</gene>
<evidence type="ECO:0000256" key="4">
    <source>
        <dbReference type="ARBA" id="ARBA00022771"/>
    </source>
</evidence>
<evidence type="ECO:0000256" key="3">
    <source>
        <dbReference type="ARBA" id="ARBA00022723"/>
    </source>
</evidence>
<feature type="compositionally biased region" description="Low complexity" evidence="13">
    <location>
        <begin position="679"/>
        <end position="719"/>
    </location>
</feature>
<dbReference type="PROSITE" id="PS50808">
    <property type="entry name" value="ZF_BED"/>
    <property type="match status" value="1"/>
</dbReference>
<feature type="region of interest" description="Disordered" evidence="13">
    <location>
        <begin position="526"/>
        <end position="547"/>
    </location>
</feature>
<dbReference type="GO" id="GO:0003677">
    <property type="term" value="F:DNA binding"/>
    <property type="evidence" value="ECO:0007669"/>
    <property type="project" value="InterPro"/>
</dbReference>
<comment type="catalytic activity">
    <reaction evidence="9">
        <text>arsenic triglutathione + [thioredoxin]-dithiol + S-adenosyl-L-methionine + 2 H2O = methylarsonous acid + [thioredoxin]-disulfide + 3 glutathione + S-adenosyl-L-homocysteine + H(+)</text>
        <dbReference type="Rhea" id="RHEA:69460"/>
        <dbReference type="Rhea" id="RHEA-COMP:10698"/>
        <dbReference type="Rhea" id="RHEA-COMP:10700"/>
        <dbReference type="ChEBI" id="CHEBI:15377"/>
        <dbReference type="ChEBI" id="CHEBI:15378"/>
        <dbReference type="ChEBI" id="CHEBI:17826"/>
        <dbReference type="ChEBI" id="CHEBI:29950"/>
        <dbReference type="ChEBI" id="CHEBI:50058"/>
        <dbReference type="ChEBI" id="CHEBI:57856"/>
        <dbReference type="ChEBI" id="CHEBI:57925"/>
        <dbReference type="ChEBI" id="CHEBI:59789"/>
        <dbReference type="ChEBI" id="CHEBI:183640"/>
        <dbReference type="EC" id="2.1.1.137"/>
    </reaction>
</comment>
<evidence type="ECO:0000256" key="9">
    <source>
        <dbReference type="ARBA" id="ARBA00047941"/>
    </source>
</evidence>
<dbReference type="SUPFAM" id="SSF53335">
    <property type="entry name" value="S-adenosyl-L-methionine-dependent methyltransferases"/>
    <property type="match status" value="1"/>
</dbReference>
<keyword evidence="3" id="KW-0479">Metal-binding</keyword>
<evidence type="ECO:0000259" key="14">
    <source>
        <dbReference type="PROSITE" id="PS50808"/>
    </source>
</evidence>
<comment type="similarity">
    <text evidence="6">Belongs to the methyltransferase superfamily. Arsenite methyltransferase family.</text>
</comment>
<protein>
    <recommendedName>
        <fullName evidence="8">Arsenite methyltransferase</fullName>
        <ecNumber evidence="7">2.1.1.137</ecNumber>
    </recommendedName>
</protein>
<keyword evidence="16" id="KW-1185">Reference proteome</keyword>
<keyword evidence="2" id="KW-0949">S-adenosyl-L-methionine</keyword>
<keyword evidence="5" id="KW-0862">Zinc</keyword>
<feature type="compositionally biased region" description="Polar residues" evidence="13">
    <location>
        <begin position="777"/>
        <end position="791"/>
    </location>
</feature>
<evidence type="ECO:0000256" key="7">
    <source>
        <dbReference type="ARBA" id="ARBA00034521"/>
    </source>
</evidence>
<dbReference type="Gene3D" id="3.40.5.100">
    <property type="match status" value="1"/>
</dbReference>
<dbReference type="EC" id="2.1.1.137" evidence="7"/>
<dbReference type="Pfam" id="PF02892">
    <property type="entry name" value="zf-BED"/>
    <property type="match status" value="1"/>
</dbReference>
<dbReference type="Gene3D" id="3.40.50.150">
    <property type="entry name" value="Vaccinia Virus protein VP39"/>
    <property type="match status" value="1"/>
</dbReference>
<feature type="domain" description="BED-type" evidence="14">
    <location>
        <begin position="4"/>
        <end position="60"/>
    </location>
</feature>
<dbReference type="Proteomes" id="UP001139887">
    <property type="component" value="Unassembled WGS sequence"/>
</dbReference>
<comment type="caution">
    <text evidence="15">The sequence shown here is derived from an EMBL/GenBank/DDBJ whole genome shotgun (WGS) entry which is preliminary data.</text>
</comment>
<dbReference type="InterPro" id="IPR003656">
    <property type="entry name" value="Znf_BED"/>
</dbReference>
<dbReference type="InterPro" id="IPR025714">
    <property type="entry name" value="Methyltranfer_dom"/>
</dbReference>
<evidence type="ECO:0000256" key="8">
    <source>
        <dbReference type="ARBA" id="ARBA00034545"/>
    </source>
</evidence>
<dbReference type="PANTHER" id="PTHR43675">
    <property type="entry name" value="ARSENITE METHYLTRANSFERASE"/>
    <property type="match status" value="1"/>
</dbReference>
<feature type="compositionally biased region" description="Polar residues" evidence="13">
    <location>
        <begin position="720"/>
        <end position="729"/>
    </location>
</feature>
<accession>A0A9W8LXS6</accession>
<proteinExistence type="inferred from homology"/>
<evidence type="ECO:0000256" key="11">
    <source>
        <dbReference type="ARBA" id="ARBA00048428"/>
    </source>
</evidence>
<evidence type="ECO:0000256" key="1">
    <source>
        <dbReference type="ARBA" id="ARBA00022679"/>
    </source>
</evidence>
<evidence type="ECO:0000256" key="13">
    <source>
        <dbReference type="SAM" id="MobiDB-lite"/>
    </source>
</evidence>
<dbReference type="GO" id="GO:0030791">
    <property type="term" value="F:arsenite methyltransferase activity"/>
    <property type="evidence" value="ECO:0007669"/>
    <property type="project" value="UniProtKB-EC"/>
</dbReference>
<evidence type="ECO:0000313" key="16">
    <source>
        <dbReference type="Proteomes" id="UP001139887"/>
    </source>
</evidence>
<evidence type="ECO:0000256" key="10">
    <source>
        <dbReference type="ARBA" id="ARBA00047943"/>
    </source>
</evidence>
<sequence length="791" mass="86544">MAPKHFAPVWQYYERHEPTGRSKHHRAICKFCSYELSGQPERMKTHLQRCGSCPQNIKEEFSQEENSSSNNFAISMSAMEFERNEEETYRRAAGQAEPPLKRRRSIEVGSGAEGLAGLPWAPTANASAIVAAPAAVPPGFQQVYAAPAAPAAVTPAGTVGPNTGAAGAATNTGRFDAPFSHVYEKVRGYYSRVTPMGKMQTSIGPTVSPHPLIREAIGRVPKPVRDRFYGCGVPLPPGIEGLRVLDLGCGAGRDCYVAAQLVGRTGEVIGVDMTDEQLRVAREFVAEYGRTLGYQPHLRFVKGYIEFLSQVPELYGGSIDLCISNNAVNLSPNKELVLRSVFEVLKEGGEFQFSDIYADRRLPNHVRTHPVLMGECLGGALYTEDFKRLCQRVGFMDARQVSAPAPVRIESPELRDLVGATQFYSITFRLFKFARPASVLEPTREDYGQVAVYRGTIDGQRARTRLDSQWAFEANRPVLVDGNTAVILAESWLRRHFEVRGDRSLHFGAFAHPPPQVQYEPWETDHEYEEYDSQTQGLGSDEPVVRRRGIRPLPTPYFLNGLRQQQQQQQQQQDGRSQSASRRGSPVYEQRPPISPQSSMPLPPAGKPRSSLREAHAAFPRLSSFSISQSNVRAENAGLRSTAAQPAISVSPAAIPSEPSMDPRFVLPATRIAPAYKPSPISSSSSPMRFSSSQQQQQMLSASSSHSAGQQQQMASSPSIRSGSTASPVATQPASAQYSAPPPPRHQLHPPQSAPYSSAPSTCTRSQMSPTPPPRQHSPQQSVAATASSIS</sequence>
<evidence type="ECO:0000256" key="6">
    <source>
        <dbReference type="ARBA" id="ARBA00034487"/>
    </source>
</evidence>
<feature type="region of interest" description="Disordered" evidence="13">
    <location>
        <begin position="562"/>
        <end position="613"/>
    </location>
</feature>
<dbReference type="Pfam" id="PF13847">
    <property type="entry name" value="Methyltransf_31"/>
    <property type="match status" value="1"/>
</dbReference>
<dbReference type="InterPro" id="IPR029063">
    <property type="entry name" value="SAM-dependent_MTases_sf"/>
</dbReference>
<feature type="compositionally biased region" description="Low complexity" evidence="13">
    <location>
        <begin position="730"/>
        <end position="739"/>
    </location>
</feature>
<reference evidence="15" key="1">
    <citation type="submission" date="2022-07" db="EMBL/GenBank/DDBJ databases">
        <title>Phylogenomic reconstructions and comparative analyses of Kickxellomycotina fungi.</title>
        <authorList>
            <person name="Reynolds N.K."/>
            <person name="Stajich J.E."/>
            <person name="Barry K."/>
            <person name="Grigoriev I.V."/>
            <person name="Crous P."/>
            <person name="Smith M.E."/>
        </authorList>
    </citation>
    <scope>NUCLEOTIDE SEQUENCE</scope>
    <source>
        <strain evidence="15">NRRL 1566</strain>
    </source>
</reference>
<dbReference type="CDD" id="cd02440">
    <property type="entry name" value="AdoMet_MTases"/>
    <property type="match status" value="1"/>
</dbReference>
<comment type="catalytic activity">
    <reaction evidence="11">
        <text>arsenic triglutathione + 3 [thioredoxin]-dithiol + 3 S-adenosyl-L-methionine = trimethylarsine + 3 [thioredoxin]-disulfide + 3 glutathione + 3 S-adenosyl-L-homocysteine + 3 H(+)</text>
        <dbReference type="Rhea" id="RHEA:69432"/>
        <dbReference type="Rhea" id="RHEA-COMP:10698"/>
        <dbReference type="Rhea" id="RHEA-COMP:10700"/>
        <dbReference type="ChEBI" id="CHEBI:15378"/>
        <dbReference type="ChEBI" id="CHEBI:27130"/>
        <dbReference type="ChEBI" id="CHEBI:29950"/>
        <dbReference type="ChEBI" id="CHEBI:50058"/>
        <dbReference type="ChEBI" id="CHEBI:57856"/>
        <dbReference type="ChEBI" id="CHEBI:57925"/>
        <dbReference type="ChEBI" id="CHEBI:59789"/>
        <dbReference type="ChEBI" id="CHEBI:183640"/>
        <dbReference type="EC" id="2.1.1.137"/>
    </reaction>
</comment>
<feature type="region of interest" description="Disordered" evidence="13">
    <location>
        <begin position="675"/>
        <end position="791"/>
    </location>
</feature>
<name>A0A9W8LXS6_9FUNG</name>
<dbReference type="OrthoDB" id="8300214at2759"/>
<keyword evidence="1" id="KW-0808">Transferase</keyword>
<evidence type="ECO:0000256" key="12">
    <source>
        <dbReference type="PROSITE-ProRule" id="PRU00027"/>
    </source>
</evidence>
<dbReference type="PANTHER" id="PTHR43675:SF8">
    <property type="entry name" value="ARSENITE METHYLTRANSFERASE"/>
    <property type="match status" value="1"/>
</dbReference>
<evidence type="ECO:0000313" key="15">
    <source>
        <dbReference type="EMBL" id="KAJ2846675.1"/>
    </source>
</evidence>
<dbReference type="GO" id="GO:0008270">
    <property type="term" value="F:zinc ion binding"/>
    <property type="evidence" value="ECO:0007669"/>
    <property type="project" value="UniProtKB-KW"/>
</dbReference>
<comment type="catalytic activity">
    <reaction evidence="10">
        <text>arsenic triglutathione + 2 [thioredoxin]-dithiol + 2 S-adenosyl-L-methionine + H2O = dimethylarsinous acid + 2 [thioredoxin]-disulfide + 3 glutathione + 2 S-adenosyl-L-homocysteine + 2 H(+)</text>
        <dbReference type="Rhea" id="RHEA:69464"/>
        <dbReference type="Rhea" id="RHEA-COMP:10698"/>
        <dbReference type="Rhea" id="RHEA-COMP:10700"/>
        <dbReference type="ChEBI" id="CHEBI:15377"/>
        <dbReference type="ChEBI" id="CHEBI:15378"/>
        <dbReference type="ChEBI" id="CHEBI:23808"/>
        <dbReference type="ChEBI" id="CHEBI:29950"/>
        <dbReference type="ChEBI" id="CHEBI:50058"/>
        <dbReference type="ChEBI" id="CHEBI:57856"/>
        <dbReference type="ChEBI" id="CHEBI:57925"/>
        <dbReference type="ChEBI" id="CHEBI:59789"/>
        <dbReference type="ChEBI" id="CHEBI:183640"/>
        <dbReference type="EC" id="2.1.1.137"/>
    </reaction>
</comment>
<dbReference type="InterPro" id="IPR026669">
    <property type="entry name" value="Arsenite_MeTrfase-like"/>
</dbReference>
<dbReference type="AlphaFoldDB" id="A0A9W8LXS6"/>
<feature type="compositionally biased region" description="Low complexity" evidence="13">
    <location>
        <begin position="564"/>
        <end position="573"/>
    </location>
</feature>
<evidence type="ECO:0000256" key="5">
    <source>
        <dbReference type="ARBA" id="ARBA00022833"/>
    </source>
</evidence>
<keyword evidence="4 12" id="KW-0863">Zinc-finger</keyword>
<dbReference type="EMBL" id="JANBUW010000481">
    <property type="protein sequence ID" value="KAJ2846675.1"/>
    <property type="molecule type" value="Genomic_DNA"/>
</dbReference>